<keyword evidence="3" id="KW-0597">Phosphoprotein</keyword>
<keyword evidence="5" id="KW-0547">Nucleotide-binding</keyword>
<sequence length="390" mass="41084">MHAVTRALCPPWMRRRVWVVLSTVALGLLVGTGLYASVGSGTPALVWADVTLAVVAVALVPLVIARPLAGGVLGGLLVAVSPVVTPVASFAVLFTARRRPFRQALAVALLGAAGEAVQGAWRPMPGLSYGWWFLLMTVAFGALLGWGTWAQARHALLEALRDRARRAEREQERRVAEARAAERTRIAREMHDVLAHRLSLLAAAAGAMEYRPDAPPERLSAAAGVIRTSAHQALTELREVVTLLRGDDPDAPVDEPLGQTLADLPRLVEEARAAGQRVEIDDVRGPSVEPPARTGRTAYRIVQEALTNARKHADGHAVTLALAGAPGSGLRIAVRNGTGGGPAAGGPSPAGPGSGLIGLAERAALAGGRLTHHVDDTGRFHLDAWLPWSR</sequence>
<keyword evidence="9" id="KW-0175">Coiled coil</keyword>
<dbReference type="Pfam" id="PF07730">
    <property type="entry name" value="HisKA_3"/>
    <property type="match status" value="1"/>
</dbReference>
<keyword evidence="13" id="KW-1185">Reference proteome</keyword>
<dbReference type="InterPro" id="IPR050482">
    <property type="entry name" value="Sensor_HK_TwoCompSys"/>
</dbReference>
<feature type="transmembrane region" description="Helical" evidence="10">
    <location>
        <begin position="72"/>
        <end position="94"/>
    </location>
</feature>
<feature type="transmembrane region" description="Helical" evidence="10">
    <location>
        <begin position="44"/>
        <end position="65"/>
    </location>
</feature>
<keyword evidence="7" id="KW-0067">ATP-binding</keyword>
<feature type="coiled-coil region" evidence="9">
    <location>
        <begin position="150"/>
        <end position="184"/>
    </location>
</feature>
<keyword evidence="10" id="KW-1133">Transmembrane helix</keyword>
<organism evidence="12 13">
    <name type="scientific">Micromonospora globbae</name>
    <dbReference type="NCBI Taxonomy" id="1894969"/>
    <lineage>
        <taxon>Bacteria</taxon>
        <taxon>Bacillati</taxon>
        <taxon>Actinomycetota</taxon>
        <taxon>Actinomycetes</taxon>
        <taxon>Micromonosporales</taxon>
        <taxon>Micromonosporaceae</taxon>
        <taxon>Micromonospora</taxon>
    </lineage>
</organism>
<accession>A0ABZ1SAW3</accession>
<dbReference type="RefSeq" id="WP_328852364.1">
    <property type="nucleotide sequence ID" value="NZ_CP108084.1"/>
</dbReference>
<evidence type="ECO:0000259" key="11">
    <source>
        <dbReference type="Pfam" id="PF07730"/>
    </source>
</evidence>
<feature type="transmembrane region" description="Helical" evidence="10">
    <location>
        <begin position="100"/>
        <end position="117"/>
    </location>
</feature>
<dbReference type="SUPFAM" id="SSF55874">
    <property type="entry name" value="ATPase domain of HSP90 chaperone/DNA topoisomerase II/histidine kinase"/>
    <property type="match status" value="1"/>
</dbReference>
<keyword evidence="4" id="KW-0808">Transferase</keyword>
<feature type="domain" description="Signal transduction histidine kinase subgroup 3 dimerisation and phosphoacceptor" evidence="11">
    <location>
        <begin position="182"/>
        <end position="246"/>
    </location>
</feature>
<reference evidence="12" key="1">
    <citation type="submission" date="2022-10" db="EMBL/GenBank/DDBJ databases">
        <title>The complete genomes of actinobacterial strains from the NBC collection.</title>
        <authorList>
            <person name="Joergensen T.S."/>
            <person name="Alvarez Arevalo M."/>
            <person name="Sterndorff E.B."/>
            <person name="Faurdal D."/>
            <person name="Vuksanovic O."/>
            <person name="Mourched A.-S."/>
            <person name="Charusanti P."/>
            <person name="Shaw S."/>
            <person name="Blin K."/>
            <person name="Weber T."/>
        </authorList>
    </citation>
    <scope>NUCLEOTIDE SEQUENCE</scope>
    <source>
        <strain evidence="12">NBC_00256</strain>
    </source>
</reference>
<evidence type="ECO:0000256" key="6">
    <source>
        <dbReference type="ARBA" id="ARBA00022777"/>
    </source>
</evidence>
<dbReference type="Gene3D" id="3.30.565.10">
    <property type="entry name" value="Histidine kinase-like ATPase, C-terminal domain"/>
    <property type="match status" value="1"/>
</dbReference>
<dbReference type="PANTHER" id="PTHR24421">
    <property type="entry name" value="NITRATE/NITRITE SENSOR PROTEIN NARX-RELATED"/>
    <property type="match status" value="1"/>
</dbReference>
<evidence type="ECO:0000256" key="3">
    <source>
        <dbReference type="ARBA" id="ARBA00022553"/>
    </source>
</evidence>
<feature type="transmembrane region" description="Helical" evidence="10">
    <location>
        <begin position="17"/>
        <end position="38"/>
    </location>
</feature>
<evidence type="ECO:0000313" key="12">
    <source>
        <dbReference type="EMBL" id="WUP50898.1"/>
    </source>
</evidence>
<dbReference type="Gene3D" id="1.20.5.1930">
    <property type="match status" value="1"/>
</dbReference>
<evidence type="ECO:0000256" key="10">
    <source>
        <dbReference type="SAM" id="Phobius"/>
    </source>
</evidence>
<gene>
    <name evidence="12" type="ORF">OG994_05105</name>
</gene>
<evidence type="ECO:0000256" key="7">
    <source>
        <dbReference type="ARBA" id="ARBA00022840"/>
    </source>
</evidence>
<dbReference type="EC" id="2.7.13.3" evidence="2"/>
<name>A0ABZ1SAW3_9ACTN</name>
<feature type="transmembrane region" description="Helical" evidence="10">
    <location>
        <begin position="129"/>
        <end position="149"/>
    </location>
</feature>
<evidence type="ECO:0000256" key="4">
    <source>
        <dbReference type="ARBA" id="ARBA00022679"/>
    </source>
</evidence>
<keyword evidence="10" id="KW-0812">Transmembrane</keyword>
<protein>
    <recommendedName>
        <fullName evidence="2">histidine kinase</fullName>
        <ecNumber evidence="2">2.7.13.3</ecNumber>
    </recommendedName>
</protein>
<keyword evidence="10" id="KW-0472">Membrane</keyword>
<dbReference type="PANTHER" id="PTHR24421:SF10">
    <property type="entry name" value="NITRATE_NITRITE SENSOR PROTEIN NARQ"/>
    <property type="match status" value="1"/>
</dbReference>
<dbReference type="EMBL" id="CP108084">
    <property type="protein sequence ID" value="WUP50898.1"/>
    <property type="molecule type" value="Genomic_DNA"/>
</dbReference>
<dbReference type="GO" id="GO:0016301">
    <property type="term" value="F:kinase activity"/>
    <property type="evidence" value="ECO:0007669"/>
    <property type="project" value="UniProtKB-KW"/>
</dbReference>
<proteinExistence type="predicted"/>
<evidence type="ECO:0000256" key="8">
    <source>
        <dbReference type="ARBA" id="ARBA00023012"/>
    </source>
</evidence>
<comment type="catalytic activity">
    <reaction evidence="1">
        <text>ATP + protein L-histidine = ADP + protein N-phospho-L-histidine.</text>
        <dbReference type="EC" id="2.7.13.3"/>
    </reaction>
</comment>
<evidence type="ECO:0000256" key="9">
    <source>
        <dbReference type="SAM" id="Coils"/>
    </source>
</evidence>
<dbReference type="InterPro" id="IPR036890">
    <property type="entry name" value="HATPase_C_sf"/>
</dbReference>
<evidence type="ECO:0000256" key="5">
    <source>
        <dbReference type="ARBA" id="ARBA00022741"/>
    </source>
</evidence>
<keyword evidence="8" id="KW-0902">Two-component regulatory system</keyword>
<dbReference type="Proteomes" id="UP001432190">
    <property type="component" value="Chromosome"/>
</dbReference>
<evidence type="ECO:0000313" key="13">
    <source>
        <dbReference type="Proteomes" id="UP001432190"/>
    </source>
</evidence>
<evidence type="ECO:0000256" key="2">
    <source>
        <dbReference type="ARBA" id="ARBA00012438"/>
    </source>
</evidence>
<evidence type="ECO:0000256" key="1">
    <source>
        <dbReference type="ARBA" id="ARBA00000085"/>
    </source>
</evidence>
<keyword evidence="6 12" id="KW-0418">Kinase</keyword>
<dbReference type="InterPro" id="IPR011712">
    <property type="entry name" value="Sig_transdc_His_kin_sub3_dim/P"/>
</dbReference>